<dbReference type="AlphaFoldDB" id="A0A0L1IW62"/>
<evidence type="ECO:0008006" key="3">
    <source>
        <dbReference type="Google" id="ProtNLM"/>
    </source>
</evidence>
<gene>
    <name evidence="1" type="ORF">ANOM_007203</name>
</gene>
<reference evidence="1 2" key="1">
    <citation type="submission" date="2014-06" db="EMBL/GenBank/DDBJ databases">
        <title>The Genome of the Aflatoxigenic Filamentous Fungus Aspergillus nomius.</title>
        <authorList>
            <person name="Moore M.G."/>
            <person name="Shannon B.M."/>
            <person name="Brian M.M."/>
        </authorList>
    </citation>
    <scope>NUCLEOTIDE SEQUENCE [LARGE SCALE GENOMIC DNA]</scope>
    <source>
        <strain evidence="1 2">NRRL 13137</strain>
    </source>
</reference>
<protein>
    <recommendedName>
        <fullName evidence="3">Apple domain-containing protein</fullName>
    </recommendedName>
</protein>
<dbReference type="GeneID" id="26809007"/>
<accession>A0A0L1IW62</accession>
<proteinExistence type="predicted"/>
<dbReference type="RefSeq" id="XP_015404563.1">
    <property type="nucleotide sequence ID" value="XM_015552459.1"/>
</dbReference>
<evidence type="ECO:0000313" key="1">
    <source>
        <dbReference type="EMBL" id="KNG83640.1"/>
    </source>
</evidence>
<organism evidence="1 2">
    <name type="scientific">Aspergillus nomiae NRRL (strain ATCC 15546 / NRRL 13137 / CBS 260.88 / M93)</name>
    <dbReference type="NCBI Taxonomy" id="1509407"/>
    <lineage>
        <taxon>Eukaryota</taxon>
        <taxon>Fungi</taxon>
        <taxon>Dikarya</taxon>
        <taxon>Ascomycota</taxon>
        <taxon>Pezizomycotina</taxon>
        <taxon>Eurotiomycetes</taxon>
        <taxon>Eurotiomycetidae</taxon>
        <taxon>Eurotiales</taxon>
        <taxon>Aspergillaceae</taxon>
        <taxon>Aspergillus</taxon>
        <taxon>Aspergillus subgen. Circumdati</taxon>
    </lineage>
</organism>
<comment type="caution">
    <text evidence="1">The sequence shown here is derived from an EMBL/GenBank/DDBJ whole genome shotgun (WGS) entry which is preliminary data.</text>
</comment>
<keyword evidence="2" id="KW-1185">Reference proteome</keyword>
<sequence length="251" mass="28518">MPKAPPPVQVPLADGDPLLTDLIGEREYSRVCLRPINIETEIAPGTFVQYYCDRQPQHWNDKVAGVPSIEDCALACTRIETCKGTFWKSHDGTCWWSDQEFLVESDGADSPCTVVPGSVYMTVREGYTDGCVQDLIECHKKTQVLEAVVEFWKEKDLESAKQIMALTRENEDLRKQRDDLEEKLTQNCVSYVINGRNWAACEQKPKMKLLGNMSGLPVIACILFNVYDMQMGTFCEGRWQLSSMCAVFQRR</sequence>
<dbReference type="EMBL" id="JNOM01000256">
    <property type="protein sequence ID" value="KNG83640.1"/>
    <property type="molecule type" value="Genomic_DNA"/>
</dbReference>
<dbReference type="Proteomes" id="UP000037505">
    <property type="component" value="Unassembled WGS sequence"/>
</dbReference>
<evidence type="ECO:0000313" key="2">
    <source>
        <dbReference type="Proteomes" id="UP000037505"/>
    </source>
</evidence>
<name>A0A0L1IW62_ASPN3</name>